<dbReference type="GeneID" id="39989300"/>
<dbReference type="InterPro" id="IPR011333">
    <property type="entry name" value="SKP1/BTB/POZ_sf"/>
</dbReference>
<name>A0A1X0NKB1_9TRYP</name>
<dbReference type="OrthoDB" id="268852at2759"/>
<dbReference type="GO" id="GO:0006511">
    <property type="term" value="P:ubiquitin-dependent protein catabolic process"/>
    <property type="evidence" value="ECO:0007669"/>
    <property type="project" value="InterPro"/>
</dbReference>
<dbReference type="VEuPathDB" id="TriTrypDB:TM35_000381060"/>
<evidence type="ECO:0000313" key="1">
    <source>
        <dbReference type="EMBL" id="ORC85031.1"/>
    </source>
</evidence>
<dbReference type="EMBL" id="NBCO01000038">
    <property type="protein sequence ID" value="ORC85031.1"/>
    <property type="molecule type" value="Genomic_DNA"/>
</dbReference>
<evidence type="ECO:0000313" key="2">
    <source>
        <dbReference type="Proteomes" id="UP000192257"/>
    </source>
</evidence>
<gene>
    <name evidence="1" type="ORF">TM35_000381060</name>
</gene>
<keyword evidence="2" id="KW-1185">Reference proteome</keyword>
<dbReference type="InterPro" id="IPR036296">
    <property type="entry name" value="SKP1-like_dim_sf"/>
</dbReference>
<protein>
    <submittedName>
        <fullName evidence="1">Uncharacterized protein</fullName>
    </submittedName>
</protein>
<dbReference type="Gene3D" id="3.30.710.10">
    <property type="entry name" value="Potassium Channel Kv1.1, Chain A"/>
    <property type="match status" value="1"/>
</dbReference>
<comment type="caution">
    <text evidence="1">The sequence shown here is derived from an EMBL/GenBank/DDBJ whole genome shotgun (WGS) entry which is preliminary data.</text>
</comment>
<sequence>MPFYKSPIHALYDLSHVNRSTDVVIHCSDGKYASMKKEVAIKCKFIELSDEEKNVEFEYPIAVLDTLASWAEKYGMDGVAESDIVRPCVYRNVLYVLKSKWDAEFFEARLANETNIGCYLQTINAAEKYNMKGLYDLLCLGLGCKVRNDDEEEIIHKVMGVPEDVEITPEDLENTSVRYPWLKEAIEPVVRK</sequence>
<dbReference type="AlphaFoldDB" id="A0A1X0NKB1"/>
<dbReference type="Proteomes" id="UP000192257">
    <property type="component" value="Unassembled WGS sequence"/>
</dbReference>
<accession>A0A1X0NKB1</accession>
<dbReference type="SUPFAM" id="SSF81382">
    <property type="entry name" value="Skp1 dimerisation domain-like"/>
    <property type="match status" value="1"/>
</dbReference>
<reference evidence="1 2" key="1">
    <citation type="submission" date="2017-03" db="EMBL/GenBank/DDBJ databases">
        <title>An alternative strategy for trypanosome survival in the mammalian bloodstream revealed through genome and transcriptome analysis of the ubiquitous bovine parasite Trypanosoma (Megatrypanum) theileri.</title>
        <authorList>
            <person name="Kelly S."/>
            <person name="Ivens A."/>
            <person name="Mott A."/>
            <person name="O'Neill E."/>
            <person name="Emms D."/>
            <person name="Macleod O."/>
            <person name="Voorheis P."/>
            <person name="Matthews J."/>
            <person name="Matthews K."/>
            <person name="Carrington M."/>
        </authorList>
    </citation>
    <scope>NUCLEOTIDE SEQUENCE [LARGE SCALE GENOMIC DNA]</scope>
    <source>
        <strain evidence="1">Edinburgh</strain>
    </source>
</reference>
<proteinExistence type="predicted"/>
<organism evidence="1 2">
    <name type="scientific">Trypanosoma theileri</name>
    <dbReference type="NCBI Taxonomy" id="67003"/>
    <lineage>
        <taxon>Eukaryota</taxon>
        <taxon>Discoba</taxon>
        <taxon>Euglenozoa</taxon>
        <taxon>Kinetoplastea</taxon>
        <taxon>Metakinetoplastina</taxon>
        <taxon>Trypanosomatida</taxon>
        <taxon>Trypanosomatidae</taxon>
        <taxon>Trypanosoma</taxon>
    </lineage>
</organism>
<dbReference type="RefSeq" id="XP_028879097.1">
    <property type="nucleotide sequence ID" value="XM_029029520.1"/>
</dbReference>